<evidence type="ECO:0000256" key="1">
    <source>
        <dbReference type="SAM" id="Phobius"/>
    </source>
</evidence>
<dbReference type="Gene3D" id="2.130.10.10">
    <property type="entry name" value="YVTN repeat-like/Quinoprotein amine dehydrogenase"/>
    <property type="match status" value="2"/>
</dbReference>
<dbReference type="SUPFAM" id="SSF50998">
    <property type="entry name" value="Quinoprotein alcohol dehydrogenase-like"/>
    <property type="match status" value="1"/>
</dbReference>
<organism evidence="2 3">
    <name type="scientific">Dactylosporangium darangshiense</name>
    <dbReference type="NCBI Taxonomy" id="579108"/>
    <lineage>
        <taxon>Bacteria</taxon>
        <taxon>Bacillati</taxon>
        <taxon>Actinomycetota</taxon>
        <taxon>Actinomycetes</taxon>
        <taxon>Micromonosporales</taxon>
        <taxon>Micromonosporaceae</taxon>
        <taxon>Dactylosporangium</taxon>
    </lineage>
</organism>
<protein>
    <submittedName>
        <fullName evidence="2">Uncharacterized protein</fullName>
    </submittedName>
</protein>
<dbReference type="InterPro" id="IPR011047">
    <property type="entry name" value="Quinoprotein_ADH-like_sf"/>
</dbReference>
<keyword evidence="1" id="KW-0472">Membrane</keyword>
<comment type="caution">
    <text evidence="2">The sequence shown here is derived from an EMBL/GenBank/DDBJ whole genome shotgun (WGS) entry which is preliminary data.</text>
</comment>
<gene>
    <name evidence="2" type="ORF">GCM10022255_001970</name>
</gene>
<name>A0ABP8CUW1_9ACTN</name>
<sequence>MARGAVRNFETALGAIGVLALIITGILVTGWNPLPNVTNWWEKVADSTSKLSTPDTTWTERVGGQPSAAIVAGDTTVIVMRGTIEARSLSTGTVLWQKEADWAGVAGDGVNAVAIYGRRGQGLTALDPGSGSERWKDKDVVGAWTYRGTVLTIACGGLSDCTLAARSPRDGAQVWKLTLPGIGRVLNGANSDLLGTQVMAEAYRDAISAMPNKIPTMLGFPVEQKVRVVDTEHGKLLREEQPSNTARVVVAGGHVLVSTATPKDGSCRYSLEARDPSTGKSLWKKDGYDLRTASGAGCEQRRDPSGSDTVLVATRGDNREVFLSPRDGHEMWAGAEGDEIVAADSDYGLVRTEGGKTLAVVGFERGGRLWQQTVPPKADVAVSRYAVLVRDSHEGKLYAYEPSSGRVLLDAKTTADVIGIGEHGLMVGRGRTIGYLPFT</sequence>
<keyword evidence="1" id="KW-0812">Transmembrane</keyword>
<evidence type="ECO:0000313" key="2">
    <source>
        <dbReference type="EMBL" id="GAA4243330.1"/>
    </source>
</evidence>
<feature type="transmembrane region" description="Helical" evidence="1">
    <location>
        <begin position="12"/>
        <end position="31"/>
    </location>
</feature>
<dbReference type="InterPro" id="IPR018391">
    <property type="entry name" value="PQQ_b-propeller_rpt"/>
</dbReference>
<dbReference type="RefSeq" id="WP_345120155.1">
    <property type="nucleotide sequence ID" value="NZ_BAABAT010000001.1"/>
</dbReference>
<dbReference type="EMBL" id="BAABAT010000001">
    <property type="protein sequence ID" value="GAA4243330.1"/>
    <property type="molecule type" value="Genomic_DNA"/>
</dbReference>
<keyword evidence="3" id="KW-1185">Reference proteome</keyword>
<keyword evidence="1" id="KW-1133">Transmembrane helix</keyword>
<dbReference type="InterPro" id="IPR015943">
    <property type="entry name" value="WD40/YVTN_repeat-like_dom_sf"/>
</dbReference>
<accession>A0ABP8CUW1</accession>
<reference evidence="3" key="1">
    <citation type="journal article" date="2019" name="Int. J. Syst. Evol. Microbiol.">
        <title>The Global Catalogue of Microorganisms (GCM) 10K type strain sequencing project: providing services to taxonomists for standard genome sequencing and annotation.</title>
        <authorList>
            <consortium name="The Broad Institute Genomics Platform"/>
            <consortium name="The Broad Institute Genome Sequencing Center for Infectious Disease"/>
            <person name="Wu L."/>
            <person name="Ma J."/>
        </authorList>
    </citation>
    <scope>NUCLEOTIDE SEQUENCE [LARGE SCALE GENOMIC DNA]</scope>
    <source>
        <strain evidence="3">JCM 17441</strain>
    </source>
</reference>
<proteinExistence type="predicted"/>
<dbReference type="SMART" id="SM00564">
    <property type="entry name" value="PQQ"/>
    <property type="match status" value="3"/>
</dbReference>
<dbReference type="Proteomes" id="UP001500620">
    <property type="component" value="Unassembled WGS sequence"/>
</dbReference>
<evidence type="ECO:0000313" key="3">
    <source>
        <dbReference type="Proteomes" id="UP001500620"/>
    </source>
</evidence>